<feature type="compositionally biased region" description="Basic and acidic residues" evidence="8">
    <location>
        <begin position="595"/>
        <end position="615"/>
    </location>
</feature>
<evidence type="ECO:0000256" key="5">
    <source>
        <dbReference type="ARBA" id="ARBA00022692"/>
    </source>
</evidence>
<dbReference type="GeneID" id="82886616"/>
<dbReference type="AlphaFoldDB" id="A0A4Y4BZV5"/>
<evidence type="ECO:0000256" key="9">
    <source>
        <dbReference type="SAM" id="Phobius"/>
    </source>
</evidence>
<gene>
    <name evidence="10" type="ORF">CVA01_04560</name>
</gene>
<dbReference type="RefSeq" id="WP_141328288.1">
    <property type="nucleotide sequence ID" value="NZ_BJNT01000004.1"/>
</dbReference>
<feature type="transmembrane region" description="Helical" evidence="9">
    <location>
        <begin position="263"/>
        <end position="286"/>
    </location>
</feature>
<feature type="transmembrane region" description="Helical" evidence="9">
    <location>
        <begin position="229"/>
        <end position="251"/>
    </location>
</feature>
<feature type="region of interest" description="Disordered" evidence="8">
    <location>
        <begin position="1"/>
        <end position="27"/>
    </location>
</feature>
<feature type="transmembrane region" description="Helical" evidence="9">
    <location>
        <begin position="508"/>
        <end position="528"/>
    </location>
</feature>
<name>A0A4Y4BZV5_9CORY</name>
<keyword evidence="3" id="KW-0813">Transport</keyword>
<proteinExistence type="inferred from homology"/>
<feature type="region of interest" description="Disordered" evidence="8">
    <location>
        <begin position="574"/>
        <end position="631"/>
    </location>
</feature>
<dbReference type="EMBL" id="BJNT01000004">
    <property type="protein sequence ID" value="GEC85142.1"/>
    <property type="molecule type" value="Genomic_DNA"/>
</dbReference>
<dbReference type="GO" id="GO:0005886">
    <property type="term" value="C:plasma membrane"/>
    <property type="evidence" value="ECO:0007669"/>
    <property type="project" value="UniProtKB-SubCell"/>
</dbReference>
<feature type="transmembrane region" description="Helical" evidence="9">
    <location>
        <begin position="47"/>
        <end position="65"/>
    </location>
</feature>
<dbReference type="GO" id="GO:0022857">
    <property type="term" value="F:transmembrane transporter activity"/>
    <property type="evidence" value="ECO:0007669"/>
    <property type="project" value="InterPro"/>
</dbReference>
<sequence>MSTPTDPTTHNASHPRKEGLPGRGLDPVQGSSPALEDAYARRHRPGAVFWVSLAIVAALVIWAAITPDGLNSALTNSMNWIAESFGWTYLAVALGCICLMVWLAFSRFGTVVLGRPDEKPEFSTLSWLAMIISAVMGIGLISYGVAEPISHFASPPHGLAEAGTEDAAVRALQYSFLDWGPHAWAIFGVFGLGVAYSTHVRGNTGLVSPILKPLFGEAMNRWQGKVIDIFAVIATLFGTCTSLGLGASTIAEGAGRLFHVSDSTFVEVVIIAGVTVMFTLSALTGVNKGIKFLSQTTSILSIFLVIFVFVFGPTGFLGNVFFRSVGQYASDFFAMSLRTPLNAEDGQWYQWWTYFMMAWWLSWGAFVGVFLAKISRGRTIRQFVAGVMGVPSLIFFGWFTIFGGTAIKFDMDNGDGAIGKAALENVNNAFFDTLENMPIATITSFITIVLVVLFFVSGADANTYVLSMLTSRGTLEPTRPVLVIWGAVTGLSAAVLLLVGGLDALQQASMLSAFPFAFIIALLAVSLVKSLREDHDLDYARVVRQKDLLARGWTVPALAGQPGYATAPTAAAELDEAGLSDAESEDESIGSSGRKWTEYEADPRKPSSEWPHVPEGDDGADASADDAGPTQ</sequence>
<keyword evidence="4" id="KW-1003">Cell membrane</keyword>
<feature type="transmembrane region" description="Helical" evidence="9">
    <location>
        <begin position="298"/>
        <end position="322"/>
    </location>
</feature>
<feature type="compositionally biased region" description="Polar residues" evidence="8">
    <location>
        <begin position="1"/>
        <end position="12"/>
    </location>
</feature>
<feature type="transmembrane region" description="Helical" evidence="9">
    <location>
        <begin position="480"/>
        <end position="502"/>
    </location>
</feature>
<keyword evidence="5 9" id="KW-0812">Transmembrane</keyword>
<dbReference type="InterPro" id="IPR000060">
    <property type="entry name" value="BCCT_transptr"/>
</dbReference>
<evidence type="ECO:0000313" key="11">
    <source>
        <dbReference type="Proteomes" id="UP000319986"/>
    </source>
</evidence>
<feature type="transmembrane region" description="Helical" evidence="9">
    <location>
        <begin position="439"/>
        <end position="459"/>
    </location>
</feature>
<comment type="caution">
    <text evidence="10">The sequence shown here is derived from an EMBL/GenBank/DDBJ whole genome shotgun (WGS) entry which is preliminary data.</text>
</comment>
<evidence type="ECO:0000256" key="1">
    <source>
        <dbReference type="ARBA" id="ARBA00004651"/>
    </source>
</evidence>
<evidence type="ECO:0000256" key="4">
    <source>
        <dbReference type="ARBA" id="ARBA00022475"/>
    </source>
</evidence>
<keyword evidence="6 9" id="KW-1133">Transmembrane helix</keyword>
<dbReference type="Proteomes" id="UP000319986">
    <property type="component" value="Unassembled WGS sequence"/>
</dbReference>
<evidence type="ECO:0000313" key="10">
    <source>
        <dbReference type="EMBL" id="GEC85142.1"/>
    </source>
</evidence>
<feature type="transmembrane region" description="Helical" evidence="9">
    <location>
        <begin position="383"/>
        <end position="407"/>
    </location>
</feature>
<dbReference type="PANTHER" id="PTHR30047:SF7">
    <property type="entry name" value="HIGH-AFFINITY CHOLINE TRANSPORT PROTEIN"/>
    <property type="match status" value="1"/>
</dbReference>
<feature type="transmembrane region" description="Helical" evidence="9">
    <location>
        <begin position="351"/>
        <end position="371"/>
    </location>
</feature>
<feature type="transmembrane region" description="Helical" evidence="9">
    <location>
        <begin position="125"/>
        <end position="146"/>
    </location>
</feature>
<dbReference type="PANTHER" id="PTHR30047">
    <property type="entry name" value="HIGH-AFFINITY CHOLINE TRANSPORT PROTEIN-RELATED"/>
    <property type="match status" value="1"/>
</dbReference>
<keyword evidence="7 9" id="KW-0472">Membrane</keyword>
<evidence type="ECO:0000256" key="3">
    <source>
        <dbReference type="ARBA" id="ARBA00022448"/>
    </source>
</evidence>
<evidence type="ECO:0000256" key="8">
    <source>
        <dbReference type="SAM" id="MobiDB-lite"/>
    </source>
</evidence>
<evidence type="ECO:0000256" key="6">
    <source>
        <dbReference type="ARBA" id="ARBA00022989"/>
    </source>
</evidence>
<feature type="compositionally biased region" description="Acidic residues" evidence="8">
    <location>
        <begin position="574"/>
        <end position="588"/>
    </location>
</feature>
<accession>A0A4Y4BZV5</accession>
<dbReference type="Pfam" id="PF02028">
    <property type="entry name" value="BCCT"/>
    <property type="match status" value="1"/>
</dbReference>
<comment type="similarity">
    <text evidence="2">Belongs to the BCCT transporter (TC 2.A.15) family.</text>
</comment>
<reference evidence="10 11" key="1">
    <citation type="submission" date="2019-06" db="EMBL/GenBank/DDBJ databases">
        <title>Whole genome shotgun sequence of Corynebacterium variabile NBRC 15286.</title>
        <authorList>
            <person name="Hosoyama A."/>
            <person name="Uohara A."/>
            <person name="Ohji S."/>
            <person name="Ichikawa N."/>
        </authorList>
    </citation>
    <scope>NUCLEOTIDE SEQUENCE [LARGE SCALE GENOMIC DNA]</scope>
    <source>
        <strain evidence="10 11">NBRC 15286</strain>
    </source>
</reference>
<evidence type="ECO:0000256" key="2">
    <source>
        <dbReference type="ARBA" id="ARBA00005658"/>
    </source>
</evidence>
<dbReference type="NCBIfam" id="TIGR00842">
    <property type="entry name" value="bcct"/>
    <property type="match status" value="1"/>
</dbReference>
<evidence type="ECO:0000256" key="7">
    <source>
        <dbReference type="ARBA" id="ARBA00023136"/>
    </source>
</evidence>
<feature type="transmembrane region" description="Helical" evidence="9">
    <location>
        <begin position="85"/>
        <end position="105"/>
    </location>
</feature>
<protein>
    <submittedName>
        <fullName evidence="10">BCCT family transporter</fullName>
    </submittedName>
</protein>
<comment type="subcellular location">
    <subcellularLocation>
        <location evidence="1">Cell membrane</location>
        <topology evidence="1">Multi-pass membrane protein</topology>
    </subcellularLocation>
</comment>
<organism evidence="10 11">
    <name type="scientific">Corynebacterium variabile</name>
    <dbReference type="NCBI Taxonomy" id="1727"/>
    <lineage>
        <taxon>Bacteria</taxon>
        <taxon>Bacillati</taxon>
        <taxon>Actinomycetota</taxon>
        <taxon>Actinomycetes</taxon>
        <taxon>Mycobacteriales</taxon>
        <taxon>Corynebacteriaceae</taxon>
        <taxon>Corynebacterium</taxon>
    </lineage>
</organism>
<feature type="transmembrane region" description="Helical" evidence="9">
    <location>
        <begin position="179"/>
        <end position="196"/>
    </location>
</feature>